<feature type="transmembrane region" description="Helical" evidence="3">
    <location>
        <begin position="401"/>
        <end position="419"/>
    </location>
</feature>
<dbReference type="Pfam" id="PF00344">
    <property type="entry name" value="SecY"/>
    <property type="match status" value="2"/>
</dbReference>
<gene>
    <name evidence="4" type="ORF">F2Q69_00046122</name>
</gene>
<dbReference type="Gene3D" id="1.10.3370.10">
    <property type="entry name" value="SecY subunit domain"/>
    <property type="match status" value="2"/>
</dbReference>
<dbReference type="PANTHER" id="PTHR10906">
    <property type="entry name" value="SECY/SEC61-ALPHA FAMILY MEMBER"/>
    <property type="match status" value="1"/>
</dbReference>
<dbReference type="Proteomes" id="UP000712600">
    <property type="component" value="Unassembled WGS sequence"/>
</dbReference>
<organism evidence="4 5">
    <name type="scientific">Brassica cretica</name>
    <name type="common">Mustard</name>
    <dbReference type="NCBI Taxonomy" id="69181"/>
    <lineage>
        <taxon>Eukaryota</taxon>
        <taxon>Viridiplantae</taxon>
        <taxon>Streptophyta</taxon>
        <taxon>Embryophyta</taxon>
        <taxon>Tracheophyta</taxon>
        <taxon>Spermatophyta</taxon>
        <taxon>Magnoliopsida</taxon>
        <taxon>eudicotyledons</taxon>
        <taxon>Gunneridae</taxon>
        <taxon>Pentapetalae</taxon>
        <taxon>rosids</taxon>
        <taxon>malvids</taxon>
        <taxon>Brassicales</taxon>
        <taxon>Brassicaceae</taxon>
        <taxon>Brassiceae</taxon>
        <taxon>Brassica</taxon>
    </lineage>
</organism>
<dbReference type="InterPro" id="IPR023201">
    <property type="entry name" value="SecY_dom_sf"/>
</dbReference>
<dbReference type="SUPFAM" id="SSF103491">
    <property type="entry name" value="Preprotein translocase SecY subunit"/>
    <property type="match status" value="2"/>
</dbReference>
<evidence type="ECO:0008006" key="6">
    <source>
        <dbReference type="Google" id="ProtNLM"/>
    </source>
</evidence>
<evidence type="ECO:0000256" key="2">
    <source>
        <dbReference type="RuleBase" id="RU004349"/>
    </source>
</evidence>
<evidence type="ECO:0000256" key="3">
    <source>
        <dbReference type="SAM" id="Phobius"/>
    </source>
</evidence>
<feature type="transmembrane region" description="Helical" evidence="3">
    <location>
        <begin position="449"/>
        <end position="468"/>
    </location>
</feature>
<comment type="subcellular location">
    <subcellularLocation>
        <location evidence="1">Plastid</location>
        <location evidence="1">Chloroplast thylakoid membrane</location>
        <topology evidence="1">Multi-pass membrane protein</topology>
    </subcellularLocation>
</comment>
<dbReference type="AlphaFoldDB" id="A0A8S9PW20"/>
<accession>A0A8S9PW20</accession>
<comment type="caution">
    <text evidence="4">The sequence shown here is derived from an EMBL/GenBank/DDBJ whole genome shotgun (WGS) entry which is preliminary data.</text>
</comment>
<evidence type="ECO:0000256" key="1">
    <source>
        <dbReference type="ARBA" id="ARBA00004454"/>
    </source>
</evidence>
<dbReference type="EMBL" id="QGKX02001347">
    <property type="protein sequence ID" value="KAF3526787.1"/>
    <property type="molecule type" value="Genomic_DNA"/>
</dbReference>
<dbReference type="GO" id="GO:0015031">
    <property type="term" value="P:protein transport"/>
    <property type="evidence" value="ECO:0007669"/>
    <property type="project" value="InterPro"/>
</dbReference>
<dbReference type="GO" id="GO:0009535">
    <property type="term" value="C:chloroplast thylakoid membrane"/>
    <property type="evidence" value="ECO:0007669"/>
    <property type="project" value="UniProtKB-SubCell"/>
</dbReference>
<sequence length="493" mass="55765">MEETTAEQIQKTQEIQERKKCPFSEIAGKHNFLISSLQRLKTMSQCSMKVEAIDAKLFRSLVKTKLFELVWLLGILIAIGEAVAYVLSGIYGPDGQLGVGNSILIILQLFFAGIIVICLDELLQKGYGLGSEISLFIATNIWILFRDSGQTLVTTDDFRVSRVPEDFRALKVERLKRVWFPAGSRIQERKKCPFSEVSNNRRQAQLSHIKFAEIENTVTMQYDGSLVKTKLFKLVWVRTVFDHVQHRIRCVVSLKLRLVLETLFSSSSTFSLLVSSLSALTSFFKKVMGLALRSPFSLQPISVKALSGNHLVLQQSTLVVELSLNFEGAVIALFHMLITKSNKVAALRQAFYRKNLAMVLIFLIVTYFQGFRVVLPVRSKSARGQQGSYPIKLFNTSNMPIILQYVLVSNLYFISQLLYRKFSGKFFVNLLGQWKESDFAEMAAHPFHALFYIVFMLTACALFSKTWIEVSGSSARDVAKQLKVLLKVSSTDQ</sequence>
<dbReference type="InterPro" id="IPR002208">
    <property type="entry name" value="SecY/SEC61-alpha"/>
</dbReference>
<proteinExistence type="inferred from homology"/>
<reference evidence="4" key="1">
    <citation type="submission" date="2019-12" db="EMBL/GenBank/DDBJ databases">
        <title>Genome sequencing and annotation of Brassica cretica.</title>
        <authorList>
            <person name="Studholme D.J."/>
            <person name="Sarris P."/>
        </authorList>
    </citation>
    <scope>NUCLEOTIDE SEQUENCE</scope>
    <source>
        <strain evidence="4">PFS-109/04</strain>
        <tissue evidence="4">Leaf</tissue>
    </source>
</reference>
<keyword evidence="3" id="KW-0472">Membrane</keyword>
<name>A0A8S9PW20_BRACR</name>
<feature type="transmembrane region" description="Helical" evidence="3">
    <location>
        <begin position="126"/>
        <end position="145"/>
    </location>
</feature>
<feature type="transmembrane region" description="Helical" evidence="3">
    <location>
        <begin position="356"/>
        <end position="375"/>
    </location>
</feature>
<evidence type="ECO:0000313" key="4">
    <source>
        <dbReference type="EMBL" id="KAF3526787.1"/>
    </source>
</evidence>
<keyword evidence="3" id="KW-1133">Transmembrane helix</keyword>
<comment type="similarity">
    <text evidence="2">Belongs to the SecY/SEC61-alpha family.</text>
</comment>
<protein>
    <recommendedName>
        <fullName evidence="6">Translocon Sec61/SecY plug domain-containing protein</fullName>
    </recommendedName>
</protein>
<keyword evidence="3" id="KW-0812">Transmembrane</keyword>
<evidence type="ECO:0000313" key="5">
    <source>
        <dbReference type="Proteomes" id="UP000712600"/>
    </source>
</evidence>
<feature type="transmembrane region" description="Helical" evidence="3">
    <location>
        <begin position="99"/>
        <end position="119"/>
    </location>
</feature>
<feature type="transmembrane region" description="Helical" evidence="3">
    <location>
        <begin position="66"/>
        <end position="87"/>
    </location>
</feature>